<comment type="caution">
    <text evidence="1">The sequence shown here is derived from an EMBL/GenBank/DDBJ whole genome shotgun (WGS) entry which is preliminary data.</text>
</comment>
<name>A0A5J4RB63_9EUKA</name>
<sequence length="27" mass="3107">GRFFGQNFLTRDTLATMDIWTIESISS</sequence>
<gene>
    <name evidence="1" type="ORF">EZS28_053555</name>
</gene>
<feature type="non-terminal residue" evidence="1">
    <location>
        <position position="1"/>
    </location>
</feature>
<protein>
    <submittedName>
        <fullName evidence="1">Uncharacterized protein</fullName>
    </submittedName>
</protein>
<evidence type="ECO:0000313" key="1">
    <source>
        <dbReference type="EMBL" id="KAA6329963.1"/>
    </source>
</evidence>
<proteinExistence type="predicted"/>
<dbReference type="AlphaFoldDB" id="A0A5J4RB63"/>
<evidence type="ECO:0000313" key="2">
    <source>
        <dbReference type="Proteomes" id="UP000324800"/>
    </source>
</evidence>
<dbReference type="EMBL" id="SNRW01042946">
    <property type="protein sequence ID" value="KAA6329963.1"/>
    <property type="molecule type" value="Genomic_DNA"/>
</dbReference>
<organism evidence="1 2">
    <name type="scientific">Streblomastix strix</name>
    <dbReference type="NCBI Taxonomy" id="222440"/>
    <lineage>
        <taxon>Eukaryota</taxon>
        <taxon>Metamonada</taxon>
        <taxon>Preaxostyla</taxon>
        <taxon>Oxymonadida</taxon>
        <taxon>Streblomastigidae</taxon>
        <taxon>Streblomastix</taxon>
    </lineage>
</organism>
<dbReference type="Proteomes" id="UP000324800">
    <property type="component" value="Unassembled WGS sequence"/>
</dbReference>
<accession>A0A5J4RB63</accession>
<reference evidence="1 2" key="1">
    <citation type="submission" date="2019-03" db="EMBL/GenBank/DDBJ databases">
        <title>Single cell metagenomics reveals metabolic interactions within the superorganism composed of flagellate Streblomastix strix and complex community of Bacteroidetes bacteria on its surface.</title>
        <authorList>
            <person name="Treitli S.C."/>
            <person name="Kolisko M."/>
            <person name="Husnik F."/>
            <person name="Keeling P."/>
            <person name="Hampl V."/>
        </authorList>
    </citation>
    <scope>NUCLEOTIDE SEQUENCE [LARGE SCALE GENOMIC DNA]</scope>
    <source>
        <strain evidence="1">ST1C</strain>
    </source>
</reference>